<dbReference type="InterPro" id="IPR048466">
    <property type="entry name" value="DNA_pol3_delta-like_C"/>
</dbReference>
<dbReference type="Proteomes" id="UP001477443">
    <property type="component" value="Chromosome"/>
</dbReference>
<evidence type="ECO:0000256" key="3">
    <source>
        <dbReference type="ARBA" id="ARBA00022679"/>
    </source>
</evidence>
<dbReference type="Gene3D" id="3.40.50.300">
    <property type="entry name" value="P-loop containing nucleotide triphosphate hydrolases"/>
    <property type="match status" value="1"/>
</dbReference>
<dbReference type="Pfam" id="PF21694">
    <property type="entry name" value="DNA_pol3_delta_C"/>
    <property type="match status" value="1"/>
</dbReference>
<feature type="domain" description="DNA polymerase III delta N-terminal" evidence="9">
    <location>
        <begin position="2"/>
        <end position="95"/>
    </location>
</feature>
<comment type="similarity">
    <text evidence="7">Belongs to the DNA polymerase HolA subunit family.</text>
</comment>
<dbReference type="NCBIfam" id="TIGR01128">
    <property type="entry name" value="holA"/>
    <property type="match status" value="1"/>
</dbReference>
<keyword evidence="4" id="KW-0548">Nucleotidyltransferase</keyword>
<dbReference type="Gene3D" id="1.20.272.10">
    <property type="match status" value="1"/>
</dbReference>
<evidence type="ECO:0000256" key="8">
    <source>
        <dbReference type="ARBA" id="ARBA00049244"/>
    </source>
</evidence>
<dbReference type="InterPro" id="IPR008921">
    <property type="entry name" value="DNA_pol3_clamp-load_cplx_C"/>
</dbReference>
<dbReference type="PANTHER" id="PTHR34388">
    <property type="entry name" value="DNA POLYMERASE III SUBUNIT DELTA"/>
    <property type="match status" value="1"/>
</dbReference>
<dbReference type="SUPFAM" id="SSF52540">
    <property type="entry name" value="P-loop containing nucleoside triphosphate hydrolases"/>
    <property type="match status" value="1"/>
</dbReference>
<dbReference type="EC" id="2.7.7.7" evidence="1"/>
<sequence>MYFIYGPEKYTIEYEINKIKEANSSLNISLFDFSESKDINSFISSIQSHTLFDSKKLYIIENLPFFEKALSKTDLNIASDLLNSLLSNDIDEFVFINSKIELKAKISKNKFTDDFFAKMPDLKIIYSESIKQNELEKIVRNMSKKFNCNIYDDALRLLLLKVNNNLFLLEKELFKLSKENKNITLKMVDVSVEEIVSDDAFGFINSFESTNLSLIWKKYKDKIIENSEITLLIGQLSQALILSNQIYCYKQCNKSIDYLAKDLNINPYRIKKISFLLNKLGILKVKKMILSLAALDKGIKEGKVDAKHGFERFLIKFFY</sequence>
<dbReference type="InterPro" id="IPR027417">
    <property type="entry name" value="P-loop_NTPase"/>
</dbReference>
<evidence type="ECO:0000259" key="10">
    <source>
        <dbReference type="Pfam" id="PF21694"/>
    </source>
</evidence>
<reference evidence="11" key="1">
    <citation type="submission" date="2024-03" db="EMBL/GenBank/DDBJ databases">
        <title>Complete genome sequence of Mycoplasma felifaucium Z921 isolated from the trachea of a cheetah.</title>
        <authorList>
            <person name="Spergser J."/>
        </authorList>
    </citation>
    <scope>NUCLEOTIDE SEQUENCE [LARGE SCALE GENOMIC DNA]</scope>
    <source>
        <strain evidence="11">Z921</strain>
    </source>
</reference>
<evidence type="ECO:0000256" key="7">
    <source>
        <dbReference type="ARBA" id="ARBA00034754"/>
    </source>
</evidence>
<comment type="catalytic activity">
    <reaction evidence="8">
        <text>DNA(n) + a 2'-deoxyribonucleoside 5'-triphosphate = DNA(n+1) + diphosphate</text>
        <dbReference type="Rhea" id="RHEA:22508"/>
        <dbReference type="Rhea" id="RHEA-COMP:17339"/>
        <dbReference type="Rhea" id="RHEA-COMP:17340"/>
        <dbReference type="ChEBI" id="CHEBI:33019"/>
        <dbReference type="ChEBI" id="CHEBI:61560"/>
        <dbReference type="ChEBI" id="CHEBI:173112"/>
        <dbReference type="EC" id="2.7.7.7"/>
    </reaction>
</comment>
<organism evidence="11 12">
    <name type="scientific">Mycoplasmopsis felifaucium</name>
    <dbReference type="NCBI Taxonomy" id="35768"/>
    <lineage>
        <taxon>Bacteria</taxon>
        <taxon>Bacillati</taxon>
        <taxon>Mycoplasmatota</taxon>
        <taxon>Mycoplasmoidales</taxon>
        <taxon>Metamycoplasmataceae</taxon>
        <taxon>Mycoplasmopsis</taxon>
    </lineage>
</organism>
<evidence type="ECO:0000256" key="1">
    <source>
        <dbReference type="ARBA" id="ARBA00012417"/>
    </source>
</evidence>
<keyword evidence="12" id="KW-1185">Reference proteome</keyword>
<evidence type="ECO:0000259" key="9">
    <source>
        <dbReference type="Pfam" id="PF06144"/>
    </source>
</evidence>
<dbReference type="InterPro" id="IPR010372">
    <property type="entry name" value="DNA_pol3_delta_N"/>
</dbReference>
<evidence type="ECO:0000313" key="12">
    <source>
        <dbReference type="Proteomes" id="UP001477443"/>
    </source>
</evidence>
<dbReference type="RefSeq" id="WP_338822383.1">
    <property type="nucleotide sequence ID" value="NZ_CP148067.1"/>
</dbReference>
<accession>A0ABZ2RVL7</accession>
<keyword evidence="3" id="KW-0808">Transferase</keyword>
<gene>
    <name evidence="11" type="ORF">WG617_02265</name>
</gene>
<evidence type="ECO:0000256" key="2">
    <source>
        <dbReference type="ARBA" id="ARBA00017703"/>
    </source>
</evidence>
<feature type="domain" description="DNA polymerase III delta subunit-like C-terminal" evidence="10">
    <location>
        <begin position="198"/>
        <end position="317"/>
    </location>
</feature>
<dbReference type="PANTHER" id="PTHR34388:SF1">
    <property type="entry name" value="DNA POLYMERASE III SUBUNIT DELTA"/>
    <property type="match status" value="1"/>
</dbReference>
<keyword evidence="5" id="KW-0235">DNA replication</keyword>
<dbReference type="SUPFAM" id="SSF48019">
    <property type="entry name" value="post-AAA+ oligomerization domain-like"/>
    <property type="match status" value="1"/>
</dbReference>
<evidence type="ECO:0000256" key="6">
    <source>
        <dbReference type="ARBA" id="ARBA00022932"/>
    </source>
</evidence>
<name>A0ABZ2RVL7_9BACT</name>
<evidence type="ECO:0000256" key="5">
    <source>
        <dbReference type="ARBA" id="ARBA00022705"/>
    </source>
</evidence>
<proteinExistence type="inferred from homology"/>
<dbReference type="EMBL" id="CP148067">
    <property type="protein sequence ID" value="WXL28836.1"/>
    <property type="molecule type" value="Genomic_DNA"/>
</dbReference>
<dbReference type="Gene3D" id="1.10.8.60">
    <property type="match status" value="1"/>
</dbReference>
<evidence type="ECO:0000313" key="11">
    <source>
        <dbReference type="EMBL" id="WXL28836.1"/>
    </source>
</evidence>
<evidence type="ECO:0000256" key="4">
    <source>
        <dbReference type="ARBA" id="ARBA00022695"/>
    </source>
</evidence>
<dbReference type="Pfam" id="PF06144">
    <property type="entry name" value="DNA_pol3_delta"/>
    <property type="match status" value="1"/>
</dbReference>
<protein>
    <recommendedName>
        <fullName evidence="2">DNA polymerase III subunit delta</fullName>
        <ecNumber evidence="1">2.7.7.7</ecNumber>
    </recommendedName>
</protein>
<keyword evidence="6" id="KW-0239">DNA-directed DNA polymerase</keyword>
<dbReference type="InterPro" id="IPR005790">
    <property type="entry name" value="DNA_polIII_delta"/>
</dbReference>